<accession>A0AA88PK65</accession>
<protein>
    <submittedName>
        <fullName evidence="1">Uncharacterized protein</fullName>
    </submittedName>
</protein>
<dbReference type="AlphaFoldDB" id="A0AA88PK65"/>
<sequence>MLSEKQAIPLRKFQSRQAEGECDTPYRSQTQTVFFGIYQVALSIQVKDFIVGRRYHPPSSRLFPVFPPAAAP</sequence>
<gene>
    <name evidence="1" type="ORF">Q8A67_014373</name>
</gene>
<keyword evidence="2" id="KW-1185">Reference proteome</keyword>
<proteinExistence type="predicted"/>
<comment type="caution">
    <text evidence="1">The sequence shown here is derived from an EMBL/GenBank/DDBJ whole genome shotgun (WGS) entry which is preliminary data.</text>
</comment>
<dbReference type="EMBL" id="JAUYZG010000014">
    <property type="protein sequence ID" value="KAK2888998.1"/>
    <property type="molecule type" value="Genomic_DNA"/>
</dbReference>
<evidence type="ECO:0000313" key="2">
    <source>
        <dbReference type="Proteomes" id="UP001187343"/>
    </source>
</evidence>
<reference evidence="1" key="1">
    <citation type="submission" date="2023-08" db="EMBL/GenBank/DDBJ databases">
        <title>Chromosome-level Genome Assembly of mud carp (Cirrhinus molitorella).</title>
        <authorList>
            <person name="Liu H."/>
        </authorList>
    </citation>
    <scope>NUCLEOTIDE SEQUENCE</scope>
    <source>
        <strain evidence="1">Prfri</strain>
        <tissue evidence="1">Muscle</tissue>
    </source>
</reference>
<dbReference type="Proteomes" id="UP001187343">
    <property type="component" value="Unassembled WGS sequence"/>
</dbReference>
<name>A0AA88PK65_9TELE</name>
<evidence type="ECO:0000313" key="1">
    <source>
        <dbReference type="EMBL" id="KAK2888998.1"/>
    </source>
</evidence>
<organism evidence="1 2">
    <name type="scientific">Cirrhinus molitorella</name>
    <name type="common">mud carp</name>
    <dbReference type="NCBI Taxonomy" id="172907"/>
    <lineage>
        <taxon>Eukaryota</taxon>
        <taxon>Metazoa</taxon>
        <taxon>Chordata</taxon>
        <taxon>Craniata</taxon>
        <taxon>Vertebrata</taxon>
        <taxon>Euteleostomi</taxon>
        <taxon>Actinopterygii</taxon>
        <taxon>Neopterygii</taxon>
        <taxon>Teleostei</taxon>
        <taxon>Ostariophysi</taxon>
        <taxon>Cypriniformes</taxon>
        <taxon>Cyprinidae</taxon>
        <taxon>Labeoninae</taxon>
        <taxon>Labeonini</taxon>
        <taxon>Cirrhinus</taxon>
    </lineage>
</organism>